<gene>
    <name evidence="1" type="ORF">MPL3365_140229</name>
</gene>
<name>A0A090G4M2_MESPL</name>
<protein>
    <submittedName>
        <fullName evidence="1">Uncharacterized protein</fullName>
    </submittedName>
</protein>
<organism evidence="1 2">
    <name type="scientific">Mesorhizobium plurifarium</name>
    <dbReference type="NCBI Taxonomy" id="69974"/>
    <lineage>
        <taxon>Bacteria</taxon>
        <taxon>Pseudomonadati</taxon>
        <taxon>Pseudomonadota</taxon>
        <taxon>Alphaproteobacteria</taxon>
        <taxon>Hyphomicrobiales</taxon>
        <taxon>Phyllobacteriaceae</taxon>
        <taxon>Mesorhizobium</taxon>
    </lineage>
</organism>
<dbReference type="EMBL" id="CCNE01000006">
    <property type="protein sequence ID" value="CDX52117.1"/>
    <property type="molecule type" value="Genomic_DNA"/>
</dbReference>
<dbReference type="Proteomes" id="UP000046122">
    <property type="component" value="Unassembled WGS sequence"/>
</dbReference>
<evidence type="ECO:0000313" key="1">
    <source>
        <dbReference type="EMBL" id="CDX52117.1"/>
    </source>
</evidence>
<dbReference type="AlphaFoldDB" id="A0A090G4M2"/>
<evidence type="ECO:0000313" key="2">
    <source>
        <dbReference type="Proteomes" id="UP000046122"/>
    </source>
</evidence>
<proteinExistence type="predicted"/>
<accession>A0A090G4M2</accession>
<sequence>MFQALLRQLPFIKYVAKSLSVQKNTSAARATLLSGEYLFSQGGNRKLFWRCIIEGRR</sequence>
<reference evidence="1 2" key="1">
    <citation type="submission" date="2014-08" db="EMBL/GenBank/DDBJ databases">
        <authorList>
            <person name="Moulin Lionel"/>
        </authorList>
    </citation>
    <scope>NUCLEOTIDE SEQUENCE [LARGE SCALE GENOMIC DNA]</scope>
</reference>